<evidence type="ECO:0000259" key="1">
    <source>
        <dbReference type="Pfam" id="PF03599"/>
    </source>
</evidence>
<comment type="caution">
    <text evidence="2">The sequence shown here is derived from an EMBL/GenBank/DDBJ whole genome shotgun (WGS) entry which is preliminary data.</text>
</comment>
<feature type="domain" description="CO dehydrogenase/acetyl-CoA synthase delta subunit TIM barrel" evidence="1">
    <location>
        <begin position="17"/>
        <end position="257"/>
    </location>
</feature>
<dbReference type="Pfam" id="PF03599">
    <property type="entry name" value="CdhD"/>
    <property type="match status" value="1"/>
</dbReference>
<dbReference type="PANTHER" id="PTHR36214">
    <property type="match status" value="1"/>
</dbReference>
<dbReference type="InterPro" id="IPR016041">
    <property type="entry name" value="Ac-CoA_synth_d_su_TIM-brl"/>
</dbReference>
<dbReference type="EMBL" id="DVFK01000065">
    <property type="protein sequence ID" value="HIQ67791.1"/>
    <property type="molecule type" value="Genomic_DNA"/>
</dbReference>
<evidence type="ECO:0000313" key="2">
    <source>
        <dbReference type="EMBL" id="HIQ67791.1"/>
    </source>
</evidence>
<accession>A0A9D1CLI7</accession>
<dbReference type="InterPro" id="IPR051069">
    <property type="entry name" value="ACDS_complex_subunit"/>
</dbReference>
<dbReference type="NCBIfam" id="NF003376">
    <property type="entry name" value="PRK04452.1-2"/>
    <property type="match status" value="1"/>
</dbReference>
<dbReference type="NCBIfam" id="NF040759">
    <property type="entry name" value="WLP_AcsD"/>
    <property type="match status" value="1"/>
</dbReference>
<dbReference type="PANTHER" id="PTHR36214:SF3">
    <property type="entry name" value="ACETYL-COA DECARBONYLASE_SYNTHASE COMPLEX SUBUNIT GAMMA"/>
    <property type="match status" value="1"/>
</dbReference>
<dbReference type="SUPFAM" id="SSF51717">
    <property type="entry name" value="Dihydropteroate synthetase-like"/>
    <property type="match status" value="1"/>
</dbReference>
<dbReference type="Proteomes" id="UP000886796">
    <property type="component" value="Unassembled WGS sequence"/>
</dbReference>
<dbReference type="AlphaFoldDB" id="A0A9D1CLI7"/>
<dbReference type="Gene3D" id="3.20.20.20">
    <property type="entry name" value="Dihydropteroate synthase-like"/>
    <property type="match status" value="1"/>
</dbReference>
<dbReference type="InterPro" id="IPR011005">
    <property type="entry name" value="Dihydropteroate_synth-like_sf"/>
</dbReference>
<proteinExistence type="predicted"/>
<name>A0A9D1CLI7_9FIRM</name>
<sequence>MSFVPKTQPFSGKINAVTLGTGDKAIVIGGQNVLPFYTFDAPIENAPKIGVEITDTANEWTAPGLREFYAGCTTMVDYAKKAETMEGADFLCLHFESADPNGANRPVEECVADAKAVAEAVSMPIVIMGCKNLEKDGELFSKISEALQGKNILVMSARAEDYKTVGASVVLAYGQKVGAETADDINLAKQLNIMLKGLNIPAESVVMNVGTAAVGYGYEYVASTLDRIRDAALKQADADLQMPIVAPVSADTWGVKESTASEEDEPAWGCAEERAIHMEVSTAAANLTGGADAVIMRHPAAVATIKKFINELV</sequence>
<gene>
    <name evidence="2" type="ORF">IAB74_04695</name>
</gene>
<organism evidence="2 3">
    <name type="scientific">Candidatus Faecousia excrementigallinarum</name>
    <dbReference type="NCBI Taxonomy" id="2840806"/>
    <lineage>
        <taxon>Bacteria</taxon>
        <taxon>Bacillati</taxon>
        <taxon>Bacillota</taxon>
        <taxon>Clostridia</taxon>
        <taxon>Eubacteriales</taxon>
        <taxon>Oscillospiraceae</taxon>
        <taxon>Faecousia</taxon>
    </lineage>
</organism>
<protein>
    <submittedName>
        <fullName evidence="2">Acetyl-CoA decarbonylase/synthase complex subunit delta</fullName>
    </submittedName>
</protein>
<evidence type="ECO:0000313" key="3">
    <source>
        <dbReference type="Proteomes" id="UP000886796"/>
    </source>
</evidence>
<reference evidence="2" key="2">
    <citation type="journal article" date="2021" name="PeerJ">
        <title>Extensive microbial diversity within the chicken gut microbiome revealed by metagenomics and culture.</title>
        <authorList>
            <person name="Gilroy R."/>
            <person name="Ravi A."/>
            <person name="Getino M."/>
            <person name="Pursley I."/>
            <person name="Horton D.L."/>
            <person name="Alikhan N.F."/>
            <person name="Baker D."/>
            <person name="Gharbi K."/>
            <person name="Hall N."/>
            <person name="Watson M."/>
            <person name="Adriaenssens E.M."/>
            <person name="Foster-Nyarko E."/>
            <person name="Jarju S."/>
            <person name="Secka A."/>
            <person name="Antonio M."/>
            <person name="Oren A."/>
            <person name="Chaudhuri R.R."/>
            <person name="La Ragione R."/>
            <person name="Hildebrand F."/>
            <person name="Pallen M.J."/>
        </authorList>
    </citation>
    <scope>NUCLEOTIDE SEQUENCE</scope>
    <source>
        <strain evidence="2">13361</strain>
    </source>
</reference>
<reference evidence="2" key="1">
    <citation type="submission" date="2020-10" db="EMBL/GenBank/DDBJ databases">
        <authorList>
            <person name="Gilroy R."/>
        </authorList>
    </citation>
    <scope>NUCLEOTIDE SEQUENCE</scope>
    <source>
        <strain evidence="2">13361</strain>
    </source>
</reference>